<gene>
    <name evidence="4" type="primary">UPC2</name>
    <name evidence="4" type="ORF">CTA1_4576</name>
</gene>
<feature type="compositionally biased region" description="Polar residues" evidence="2">
    <location>
        <begin position="93"/>
        <end position="113"/>
    </location>
</feature>
<dbReference type="PROSITE" id="PS50048">
    <property type="entry name" value="ZN2_CY6_FUNGAL_2"/>
    <property type="match status" value="1"/>
</dbReference>
<dbReference type="PANTHER" id="PTHR47784">
    <property type="entry name" value="STEROL UPTAKE CONTROL PROTEIN 2"/>
    <property type="match status" value="1"/>
</dbReference>
<feature type="compositionally biased region" description="Pro residues" evidence="2">
    <location>
        <begin position="306"/>
        <end position="318"/>
    </location>
</feature>
<proteinExistence type="predicted"/>
<protein>
    <submittedName>
        <fullName evidence="4">Sterol uptake control protein 2</fullName>
    </submittedName>
</protein>
<keyword evidence="1" id="KW-0539">Nucleus</keyword>
<dbReference type="OrthoDB" id="3546279at2759"/>
<dbReference type="Proteomes" id="UP000310108">
    <property type="component" value="Unassembled WGS sequence"/>
</dbReference>
<feature type="compositionally biased region" description="Low complexity" evidence="2">
    <location>
        <begin position="296"/>
        <end position="305"/>
    </location>
</feature>
<dbReference type="CDD" id="cd00067">
    <property type="entry name" value="GAL4"/>
    <property type="match status" value="1"/>
</dbReference>
<dbReference type="EMBL" id="PJEX01000345">
    <property type="protein sequence ID" value="TKW50971.1"/>
    <property type="molecule type" value="Genomic_DNA"/>
</dbReference>
<dbReference type="SMART" id="SM00066">
    <property type="entry name" value="GAL4"/>
    <property type="match status" value="1"/>
</dbReference>
<dbReference type="InterPro" id="IPR001138">
    <property type="entry name" value="Zn2Cys6_DnaBD"/>
</dbReference>
<dbReference type="PANTHER" id="PTHR47784:SF5">
    <property type="entry name" value="STEROL UPTAKE CONTROL PROTEIN 2"/>
    <property type="match status" value="1"/>
</dbReference>
<dbReference type="GO" id="GO:0001228">
    <property type="term" value="F:DNA-binding transcription activator activity, RNA polymerase II-specific"/>
    <property type="evidence" value="ECO:0007669"/>
    <property type="project" value="TreeGrafter"/>
</dbReference>
<dbReference type="Gene3D" id="4.10.240.10">
    <property type="entry name" value="Zn(2)-C6 fungal-type DNA-binding domain"/>
    <property type="match status" value="1"/>
</dbReference>
<evidence type="ECO:0000259" key="3">
    <source>
        <dbReference type="PROSITE" id="PS50048"/>
    </source>
</evidence>
<evidence type="ECO:0000313" key="4">
    <source>
        <dbReference type="EMBL" id="TKW50971.1"/>
    </source>
</evidence>
<feature type="region of interest" description="Disordered" evidence="2">
    <location>
        <begin position="64"/>
        <end position="121"/>
    </location>
</feature>
<dbReference type="InterPro" id="IPR036864">
    <property type="entry name" value="Zn2-C6_fun-type_DNA-bd_sf"/>
</dbReference>
<accession>A0A4U6X694</accession>
<organism evidence="4 5">
    <name type="scientific">Colletotrichum tanaceti</name>
    <dbReference type="NCBI Taxonomy" id="1306861"/>
    <lineage>
        <taxon>Eukaryota</taxon>
        <taxon>Fungi</taxon>
        <taxon>Dikarya</taxon>
        <taxon>Ascomycota</taxon>
        <taxon>Pezizomycotina</taxon>
        <taxon>Sordariomycetes</taxon>
        <taxon>Hypocreomycetidae</taxon>
        <taxon>Glomerellales</taxon>
        <taxon>Glomerellaceae</taxon>
        <taxon>Colletotrichum</taxon>
        <taxon>Colletotrichum destructivum species complex</taxon>
    </lineage>
</organism>
<reference evidence="4 5" key="1">
    <citation type="journal article" date="2019" name="PLoS ONE">
        <title>Comparative genome analysis indicates high evolutionary potential of pathogenicity genes in Colletotrichum tanaceti.</title>
        <authorList>
            <person name="Lelwala R.V."/>
            <person name="Korhonen P.K."/>
            <person name="Young N.D."/>
            <person name="Scott J.B."/>
            <person name="Ades P.A."/>
            <person name="Gasser R.B."/>
            <person name="Taylor P.W.J."/>
        </authorList>
    </citation>
    <scope>NUCLEOTIDE SEQUENCE [LARGE SCALE GENOMIC DNA]</scope>
    <source>
        <strain evidence="4">BRIP57314</strain>
    </source>
</reference>
<dbReference type="Pfam" id="PF00172">
    <property type="entry name" value="Zn_clus"/>
    <property type="match status" value="1"/>
</dbReference>
<sequence>MPRLGYKKSRGGCARCKQRRVKCDENKPCGACIRHNTQCSLVESSLDGQSGSGDKMAWVTTATTTTTTTTTTNRSHSGPPREPSLQRKRLSRQRPSASRNTQTSTSPMDQSSPTPTPPILREESTLNLPADFMSDRGPAVGHRRSSVVLVAASSGSPDPFPYFDKFTTGPVAPGHLSGWITHLELMHHYSTATCLTLPRSDDASGSRVVWQSEVPRLGLAHTFLMHEVLAIAALHLGHLHPERRASYALHASRHQSDAIAGLRGSLAQITADNCHALFATSSLLLLNAYSTFPYQRGRSPRSSPRSSPPPQSGSPPDAPTVDDILDVFLLVRGMNHILSSAQPVIQAGPFAPFFAEVVTPASTPLLDAVARRLQSFRSALEETDDPDPDPSPSSSSKSVVAMEIGVFLQCITHAVESTATPEMRVALTWPINLTEEYLGLLRHRDPAALTLLAYYCAVVRSTEAASWFMQGWGVNAARAIVADLDPGWRDMIRWPLAFMSDRTIQL</sequence>
<dbReference type="STRING" id="1306861.A0A4U6X694"/>
<dbReference type="InterPro" id="IPR053157">
    <property type="entry name" value="Sterol_Uptake_Regulator"/>
</dbReference>
<evidence type="ECO:0000256" key="2">
    <source>
        <dbReference type="SAM" id="MobiDB-lite"/>
    </source>
</evidence>
<feature type="domain" description="Zn(2)-C6 fungal-type" evidence="3">
    <location>
        <begin position="12"/>
        <end position="41"/>
    </location>
</feature>
<evidence type="ECO:0000256" key="1">
    <source>
        <dbReference type="ARBA" id="ARBA00023242"/>
    </source>
</evidence>
<comment type="caution">
    <text evidence="4">The sequence shown here is derived from an EMBL/GenBank/DDBJ whole genome shotgun (WGS) entry which is preliminary data.</text>
</comment>
<evidence type="ECO:0000313" key="5">
    <source>
        <dbReference type="Proteomes" id="UP000310108"/>
    </source>
</evidence>
<feature type="region of interest" description="Disordered" evidence="2">
    <location>
        <begin position="296"/>
        <end position="319"/>
    </location>
</feature>
<keyword evidence="5" id="KW-1185">Reference proteome</keyword>
<dbReference type="AlphaFoldDB" id="A0A4U6X694"/>
<dbReference type="GO" id="GO:0008270">
    <property type="term" value="F:zinc ion binding"/>
    <property type="evidence" value="ECO:0007669"/>
    <property type="project" value="InterPro"/>
</dbReference>
<name>A0A4U6X694_9PEZI</name>
<dbReference type="PROSITE" id="PS00463">
    <property type="entry name" value="ZN2_CY6_FUNGAL_1"/>
    <property type="match status" value="1"/>
</dbReference>
<dbReference type="SUPFAM" id="SSF57701">
    <property type="entry name" value="Zn2/Cys6 DNA-binding domain"/>
    <property type="match status" value="1"/>
</dbReference>